<protein>
    <submittedName>
        <fullName evidence="2">Nucleotide-binding alpha-beta plait domain-containing protein</fullName>
    </submittedName>
</protein>
<evidence type="ECO:0000313" key="2">
    <source>
        <dbReference type="EMBL" id="GFB19325.1"/>
    </source>
</evidence>
<proteinExistence type="predicted"/>
<dbReference type="EMBL" id="BKCJ010572317">
    <property type="protein sequence ID" value="GFB19325.1"/>
    <property type="molecule type" value="Genomic_DNA"/>
</dbReference>
<gene>
    <name evidence="2" type="ORF">Tci_691296</name>
</gene>
<feature type="compositionally biased region" description="Basic and acidic residues" evidence="1">
    <location>
        <begin position="1"/>
        <end position="50"/>
    </location>
</feature>
<feature type="region of interest" description="Disordered" evidence="1">
    <location>
        <begin position="1"/>
        <end position="97"/>
    </location>
</feature>
<organism evidence="2">
    <name type="scientific">Tanacetum cinerariifolium</name>
    <name type="common">Dalmatian daisy</name>
    <name type="synonym">Chrysanthemum cinerariifolium</name>
    <dbReference type="NCBI Taxonomy" id="118510"/>
    <lineage>
        <taxon>Eukaryota</taxon>
        <taxon>Viridiplantae</taxon>
        <taxon>Streptophyta</taxon>
        <taxon>Embryophyta</taxon>
        <taxon>Tracheophyta</taxon>
        <taxon>Spermatophyta</taxon>
        <taxon>Magnoliopsida</taxon>
        <taxon>eudicotyledons</taxon>
        <taxon>Gunneridae</taxon>
        <taxon>Pentapetalae</taxon>
        <taxon>asterids</taxon>
        <taxon>campanulids</taxon>
        <taxon>Asterales</taxon>
        <taxon>Asteraceae</taxon>
        <taxon>Asteroideae</taxon>
        <taxon>Anthemideae</taxon>
        <taxon>Anthemidinae</taxon>
        <taxon>Tanacetum</taxon>
    </lineage>
</organism>
<reference evidence="2" key="1">
    <citation type="journal article" date="2019" name="Sci. Rep.">
        <title>Draft genome of Tanacetum cinerariifolium, the natural source of mosquito coil.</title>
        <authorList>
            <person name="Yamashiro T."/>
            <person name="Shiraishi A."/>
            <person name="Satake H."/>
            <person name="Nakayama K."/>
        </authorList>
    </citation>
    <scope>NUCLEOTIDE SEQUENCE</scope>
</reference>
<name>A0A699KZP9_TANCI</name>
<evidence type="ECO:0000256" key="1">
    <source>
        <dbReference type="SAM" id="MobiDB-lite"/>
    </source>
</evidence>
<comment type="caution">
    <text evidence="2">The sequence shown here is derived from an EMBL/GenBank/DDBJ whole genome shotgun (WGS) entry which is preliminary data.</text>
</comment>
<accession>A0A699KZP9</accession>
<dbReference type="AlphaFoldDB" id="A0A699KZP9"/>
<sequence>MAGRVSDYRIRRIADRGNEEDAPDSRARGDRFYHNRRSADRGNEKVDRDPGNISENKGLRRRLQQDSPTKEAETESNVWDDGSEDVNPFGRGNHRFHGDEEEEYPFVNKYLNFQEETIMLVEEESCPFYDTNNEEEELMPAYDTNIEEVIEEEDGHEKEVVYDDYEEASLFDDDQYEAETENISAQQDIQEELPTDEILDKPIETPHLKKLDVNDDPVDALNINKLDDSHVVEFDASSAGLSRTKILPVAVEVSVVAKSDVMVVVDKLVFKSIKVRGQIIMTKKNLMHGIQSWMLRVNGISKAKLEDEFF</sequence>